<name>A0AA39K1I7_9AGAR</name>
<proteinExistence type="predicted"/>
<keyword evidence="2" id="KW-1185">Reference proteome</keyword>
<dbReference type="Proteomes" id="UP001175226">
    <property type="component" value="Unassembled WGS sequence"/>
</dbReference>
<dbReference type="AlphaFoldDB" id="A0AA39K1I7"/>
<sequence length="246" mass="27918">MCERTTALTSSSKSDEPGVWCKLRPMYIRRSSYQPQDLLNPMYGIDTETSSSKIHLYDAIVVRDTAYLKLKQIFAKLRFLKGFGRHERGLEHFHSNYRLYFELQMPNREIRPDISNSQGNGNGTETLLSVPPALESSAQAAEDHHVDFGSGNFGKDQVYPQWGEGSKTQLYPRHNGELGFSGTPQATPGQVRGTLWRHRDEASPESSTRLEFLRNLPMRIDMALSVFCAYEHSPVLCRLFSPCPES</sequence>
<dbReference type="EMBL" id="JAUEPT010000004">
    <property type="protein sequence ID" value="KAK0452678.1"/>
    <property type="molecule type" value="Genomic_DNA"/>
</dbReference>
<evidence type="ECO:0000313" key="2">
    <source>
        <dbReference type="Proteomes" id="UP001175226"/>
    </source>
</evidence>
<gene>
    <name evidence="1" type="ORF">EV421DRAFT_1968860</name>
</gene>
<organism evidence="1 2">
    <name type="scientific">Armillaria borealis</name>
    <dbReference type="NCBI Taxonomy" id="47425"/>
    <lineage>
        <taxon>Eukaryota</taxon>
        <taxon>Fungi</taxon>
        <taxon>Dikarya</taxon>
        <taxon>Basidiomycota</taxon>
        <taxon>Agaricomycotina</taxon>
        <taxon>Agaricomycetes</taxon>
        <taxon>Agaricomycetidae</taxon>
        <taxon>Agaricales</taxon>
        <taxon>Marasmiineae</taxon>
        <taxon>Physalacriaceae</taxon>
        <taxon>Armillaria</taxon>
    </lineage>
</organism>
<protein>
    <submittedName>
        <fullName evidence="1">Uncharacterized protein</fullName>
    </submittedName>
</protein>
<reference evidence="1" key="1">
    <citation type="submission" date="2023-06" db="EMBL/GenBank/DDBJ databases">
        <authorList>
            <consortium name="Lawrence Berkeley National Laboratory"/>
            <person name="Ahrendt S."/>
            <person name="Sahu N."/>
            <person name="Indic B."/>
            <person name="Wong-Bajracharya J."/>
            <person name="Merenyi Z."/>
            <person name="Ke H.-M."/>
            <person name="Monk M."/>
            <person name="Kocsube S."/>
            <person name="Drula E."/>
            <person name="Lipzen A."/>
            <person name="Balint B."/>
            <person name="Henrissat B."/>
            <person name="Andreopoulos B."/>
            <person name="Martin F.M."/>
            <person name="Harder C.B."/>
            <person name="Rigling D."/>
            <person name="Ford K.L."/>
            <person name="Foster G.D."/>
            <person name="Pangilinan J."/>
            <person name="Papanicolaou A."/>
            <person name="Barry K."/>
            <person name="LaButti K."/>
            <person name="Viragh M."/>
            <person name="Koriabine M."/>
            <person name="Yan M."/>
            <person name="Riley R."/>
            <person name="Champramary S."/>
            <person name="Plett K.L."/>
            <person name="Tsai I.J."/>
            <person name="Slot J."/>
            <person name="Sipos G."/>
            <person name="Plett J."/>
            <person name="Nagy L.G."/>
            <person name="Grigoriev I.V."/>
        </authorList>
    </citation>
    <scope>NUCLEOTIDE SEQUENCE</scope>
    <source>
        <strain evidence="1">FPL87.14</strain>
    </source>
</reference>
<evidence type="ECO:0000313" key="1">
    <source>
        <dbReference type="EMBL" id="KAK0452678.1"/>
    </source>
</evidence>
<comment type="caution">
    <text evidence="1">The sequence shown here is derived from an EMBL/GenBank/DDBJ whole genome shotgun (WGS) entry which is preliminary data.</text>
</comment>
<accession>A0AA39K1I7</accession>